<keyword evidence="6" id="KW-1185">Reference proteome</keyword>
<dbReference type="KEGG" id="dax:FDQ92_10545"/>
<keyword evidence="1 3" id="KW-0597">Phosphoprotein</keyword>
<sequence length="124" mass="14539">MTRILIVDDNETLTGLLKEMLETERIYRVKTAVNGEHGYAAFLQFKPHILITDIEMPVKNGLEMVKEIRAHHPRVRTIYMSADLNRYRALLEEEKMKYHADFLGKPFSCSGVIGLLNEYQKEWR</sequence>
<dbReference type="CDD" id="cd00156">
    <property type="entry name" value="REC"/>
    <property type="match status" value="1"/>
</dbReference>
<organism evidence="5 6">
    <name type="scientific">Desulfoglaeba alkanexedens ALDC</name>
    <dbReference type="NCBI Taxonomy" id="980445"/>
    <lineage>
        <taxon>Bacteria</taxon>
        <taxon>Pseudomonadati</taxon>
        <taxon>Thermodesulfobacteriota</taxon>
        <taxon>Syntrophobacteria</taxon>
        <taxon>Syntrophobacterales</taxon>
        <taxon>Syntrophobacteraceae</taxon>
        <taxon>Desulfoglaeba</taxon>
    </lineage>
</organism>
<protein>
    <submittedName>
        <fullName evidence="5">Response regulator</fullName>
    </submittedName>
</protein>
<dbReference type="EMBL" id="CP040098">
    <property type="protein sequence ID" value="QCQ22563.1"/>
    <property type="molecule type" value="Genomic_DNA"/>
</dbReference>
<feature type="modified residue" description="4-aspartylphosphate" evidence="3">
    <location>
        <position position="53"/>
    </location>
</feature>
<dbReference type="InterPro" id="IPR001789">
    <property type="entry name" value="Sig_transdc_resp-reg_receiver"/>
</dbReference>
<dbReference type="SUPFAM" id="SSF52172">
    <property type="entry name" value="CheY-like"/>
    <property type="match status" value="1"/>
</dbReference>
<dbReference type="Gene3D" id="3.40.50.2300">
    <property type="match status" value="1"/>
</dbReference>
<dbReference type="Pfam" id="PF00072">
    <property type="entry name" value="Response_reg"/>
    <property type="match status" value="1"/>
</dbReference>
<dbReference type="InterPro" id="IPR011006">
    <property type="entry name" value="CheY-like_superfamily"/>
</dbReference>
<dbReference type="OrthoDB" id="9794815at2"/>
<dbReference type="RefSeq" id="WP_137424844.1">
    <property type="nucleotide sequence ID" value="NZ_CP040098.1"/>
</dbReference>
<accession>A0A4P8L499</accession>
<dbReference type="PANTHER" id="PTHR44591">
    <property type="entry name" value="STRESS RESPONSE REGULATOR PROTEIN 1"/>
    <property type="match status" value="1"/>
</dbReference>
<keyword evidence="2" id="KW-0902">Two-component regulatory system</keyword>
<dbReference type="PROSITE" id="PS50110">
    <property type="entry name" value="RESPONSE_REGULATORY"/>
    <property type="match status" value="1"/>
</dbReference>
<dbReference type="InterPro" id="IPR050595">
    <property type="entry name" value="Bact_response_regulator"/>
</dbReference>
<evidence type="ECO:0000313" key="6">
    <source>
        <dbReference type="Proteomes" id="UP000298602"/>
    </source>
</evidence>
<dbReference type="Proteomes" id="UP000298602">
    <property type="component" value="Chromosome"/>
</dbReference>
<name>A0A4P8L499_9BACT</name>
<dbReference type="AlphaFoldDB" id="A0A4P8L499"/>
<dbReference type="SMART" id="SM00448">
    <property type="entry name" value="REC"/>
    <property type="match status" value="1"/>
</dbReference>
<evidence type="ECO:0000256" key="2">
    <source>
        <dbReference type="ARBA" id="ARBA00023012"/>
    </source>
</evidence>
<evidence type="ECO:0000256" key="1">
    <source>
        <dbReference type="ARBA" id="ARBA00022553"/>
    </source>
</evidence>
<gene>
    <name evidence="5" type="ORF">FDQ92_10545</name>
</gene>
<reference evidence="5 6" key="1">
    <citation type="submission" date="2019-05" db="EMBL/GenBank/DDBJ databases">
        <title>The Complete Genome Sequence of the n-alkane-degrading Desulfoglaeba alkanexedens ALDC reveals multiple alkylsuccinate synthase gene clusters.</title>
        <authorList>
            <person name="Callaghan A.V."/>
            <person name="Davidova I.A."/>
            <person name="Duncan K.E."/>
            <person name="Morris B."/>
            <person name="McInerney M.J."/>
        </authorList>
    </citation>
    <scope>NUCLEOTIDE SEQUENCE [LARGE SCALE GENOMIC DNA]</scope>
    <source>
        <strain evidence="5 6">ALDC</strain>
    </source>
</reference>
<proteinExistence type="predicted"/>
<dbReference type="PANTHER" id="PTHR44591:SF14">
    <property type="entry name" value="PROTEIN PILG"/>
    <property type="match status" value="1"/>
</dbReference>
<evidence type="ECO:0000313" key="5">
    <source>
        <dbReference type="EMBL" id="QCQ22563.1"/>
    </source>
</evidence>
<evidence type="ECO:0000256" key="3">
    <source>
        <dbReference type="PROSITE-ProRule" id="PRU00169"/>
    </source>
</evidence>
<feature type="domain" description="Response regulatory" evidence="4">
    <location>
        <begin position="3"/>
        <end position="120"/>
    </location>
</feature>
<reference evidence="5 6" key="2">
    <citation type="submission" date="2019-05" db="EMBL/GenBank/DDBJ databases">
        <authorList>
            <person name="Suflita J.M."/>
            <person name="Marks C.R."/>
        </authorList>
    </citation>
    <scope>NUCLEOTIDE SEQUENCE [LARGE SCALE GENOMIC DNA]</scope>
    <source>
        <strain evidence="5 6">ALDC</strain>
    </source>
</reference>
<evidence type="ECO:0000259" key="4">
    <source>
        <dbReference type="PROSITE" id="PS50110"/>
    </source>
</evidence>
<dbReference type="GO" id="GO:0000160">
    <property type="term" value="P:phosphorelay signal transduction system"/>
    <property type="evidence" value="ECO:0007669"/>
    <property type="project" value="UniProtKB-KW"/>
</dbReference>